<dbReference type="RefSeq" id="WP_020195262.1">
    <property type="nucleotide sequence ID" value="NZ_BAOH01000018.1"/>
</dbReference>
<organism evidence="1 2">
    <name type="scientific">Vibrio owensii CAIM 1854 = LMG 25443</name>
    <dbReference type="NCBI Taxonomy" id="1229493"/>
    <lineage>
        <taxon>Bacteria</taxon>
        <taxon>Pseudomonadati</taxon>
        <taxon>Pseudomonadota</taxon>
        <taxon>Gammaproteobacteria</taxon>
        <taxon>Vibrionales</taxon>
        <taxon>Vibrionaceae</taxon>
        <taxon>Vibrio</taxon>
    </lineage>
</organism>
<gene>
    <name evidence="1" type="ORF">H735_21900</name>
</gene>
<evidence type="ECO:0000313" key="1">
    <source>
        <dbReference type="EMBL" id="KIF50961.1"/>
    </source>
</evidence>
<dbReference type="EMBL" id="JPRD01000044">
    <property type="protein sequence ID" value="KIF50961.1"/>
    <property type="molecule type" value="Genomic_DNA"/>
</dbReference>
<name>A0A0C1ZD68_9VIBR</name>
<sequence>MATPPKRYGELATEEQVANAKQEAQTGMVSKLEFEQFKQDLMATLQAITKQNNDVADRLSGNTNA</sequence>
<dbReference type="AlphaFoldDB" id="A0A0C1ZD68"/>
<reference evidence="1 2" key="1">
    <citation type="submission" date="2014-07" db="EMBL/GenBank/DDBJ databases">
        <title>Unique and conserved regions in Vibrio harveyi and related species in comparison with the shrimp pathogen Vibrio harveyi CAIM 1792.</title>
        <authorList>
            <person name="Espinoza-Valles I."/>
            <person name="Vora G."/>
            <person name="Leekitcharoenphon P."/>
            <person name="Ussery D."/>
            <person name="Hoj L."/>
            <person name="Gomez-Gil B."/>
        </authorList>
    </citation>
    <scope>NUCLEOTIDE SEQUENCE [LARGE SCALE GENOMIC DNA]</scope>
    <source>
        <strain evidence="2">CAIM 1854 / LMG 25443</strain>
    </source>
</reference>
<evidence type="ECO:0000313" key="2">
    <source>
        <dbReference type="Proteomes" id="UP000031586"/>
    </source>
</evidence>
<dbReference type="Proteomes" id="UP000031586">
    <property type="component" value="Unassembled WGS sequence"/>
</dbReference>
<accession>A0A0C1ZD68</accession>
<comment type="caution">
    <text evidence="1">The sequence shown here is derived from an EMBL/GenBank/DDBJ whole genome shotgun (WGS) entry which is preliminary data.</text>
</comment>
<proteinExistence type="predicted"/>
<dbReference type="PATRIC" id="fig|1229493.5.peg.3783"/>
<protein>
    <submittedName>
        <fullName evidence="1">Uncharacterized protein</fullName>
    </submittedName>
</protein>